<dbReference type="PANTHER" id="PTHR32196">
    <property type="entry name" value="ABC TRANSPORTER PERMEASE PROTEIN YPHD-RELATED-RELATED"/>
    <property type="match status" value="1"/>
</dbReference>
<feature type="transmembrane region" description="Helical" evidence="6">
    <location>
        <begin position="21"/>
        <end position="42"/>
    </location>
</feature>
<feature type="transmembrane region" description="Helical" evidence="6">
    <location>
        <begin position="299"/>
        <end position="319"/>
    </location>
</feature>
<evidence type="ECO:0000256" key="5">
    <source>
        <dbReference type="ARBA" id="ARBA00023136"/>
    </source>
</evidence>
<reference evidence="7 8" key="1">
    <citation type="submission" date="2020-08" db="EMBL/GenBank/DDBJ databases">
        <title>Genome public.</title>
        <authorList>
            <person name="Liu C."/>
            <person name="Sun Q."/>
        </authorList>
    </citation>
    <scope>NUCLEOTIDE SEQUENCE [LARGE SCALE GENOMIC DNA]</scope>
    <source>
        <strain evidence="7 8">NSJ-35</strain>
    </source>
</reference>
<dbReference type="RefSeq" id="WP_186857304.1">
    <property type="nucleotide sequence ID" value="NZ_JACOON010000002.1"/>
</dbReference>
<organism evidence="7 8">
    <name type="scientific">Christensenella tenuis</name>
    <dbReference type="NCBI Taxonomy" id="2763033"/>
    <lineage>
        <taxon>Bacteria</taxon>
        <taxon>Bacillati</taxon>
        <taxon>Bacillota</taxon>
        <taxon>Clostridia</taxon>
        <taxon>Christensenellales</taxon>
        <taxon>Christensenellaceae</taxon>
        <taxon>Christensenella</taxon>
    </lineage>
</organism>
<feature type="transmembrane region" description="Helical" evidence="6">
    <location>
        <begin position="48"/>
        <end position="66"/>
    </location>
</feature>
<feature type="transmembrane region" description="Helical" evidence="6">
    <location>
        <begin position="167"/>
        <end position="189"/>
    </location>
</feature>
<accession>A0ABR7EDG1</accession>
<dbReference type="InterPro" id="IPR001851">
    <property type="entry name" value="ABC_transp_permease"/>
</dbReference>
<dbReference type="EMBL" id="JACOON010000002">
    <property type="protein sequence ID" value="MBC5647791.1"/>
    <property type="molecule type" value="Genomic_DNA"/>
</dbReference>
<keyword evidence="5 6" id="KW-0472">Membrane</keyword>
<dbReference type="Pfam" id="PF02653">
    <property type="entry name" value="BPD_transp_2"/>
    <property type="match status" value="1"/>
</dbReference>
<keyword evidence="2" id="KW-1003">Cell membrane</keyword>
<sequence>MSSRAKQLSNLKIFKFREFGILMVLVVFVVLLSVATDTFLTSTNIINVVRQTVEIGIMAIGMTFVIICAEIDLSIGSIYGCGAMIAAYMIKGGSDPSLAFLVAILFGLGVGFLNGFLSTKARMPAFIVTLGTMQLFRSFTYGISGGYAISSFPEGATDSWVFRMGDYIGPIPVQVIIMVILFIIAHVVLKKTRFGFNVIASGGNQRAAQLGGINTNRIKTASFMICGALSAFAGMISIAFLKSVPTGAGEGREMDVIASVILGGASMAGGRGTILGTLIGALIMSVVKNGMILISIPAYYQKGFIGVILILAVLMDTLLNKRDKRGE</sequence>
<evidence type="ECO:0000256" key="1">
    <source>
        <dbReference type="ARBA" id="ARBA00004651"/>
    </source>
</evidence>
<feature type="transmembrane region" description="Helical" evidence="6">
    <location>
        <begin position="261"/>
        <end position="287"/>
    </location>
</feature>
<evidence type="ECO:0000313" key="8">
    <source>
        <dbReference type="Proteomes" id="UP000606889"/>
    </source>
</evidence>
<keyword evidence="8" id="KW-1185">Reference proteome</keyword>
<dbReference type="Proteomes" id="UP000606889">
    <property type="component" value="Unassembled WGS sequence"/>
</dbReference>
<feature type="transmembrane region" description="Helical" evidence="6">
    <location>
        <begin position="96"/>
        <end position="117"/>
    </location>
</feature>
<dbReference type="PANTHER" id="PTHR32196:SF72">
    <property type="entry name" value="RIBOSE IMPORT PERMEASE PROTEIN RBSC"/>
    <property type="match status" value="1"/>
</dbReference>
<evidence type="ECO:0000256" key="4">
    <source>
        <dbReference type="ARBA" id="ARBA00022989"/>
    </source>
</evidence>
<evidence type="ECO:0000256" key="3">
    <source>
        <dbReference type="ARBA" id="ARBA00022692"/>
    </source>
</evidence>
<evidence type="ECO:0000256" key="6">
    <source>
        <dbReference type="SAM" id="Phobius"/>
    </source>
</evidence>
<comment type="subcellular location">
    <subcellularLocation>
        <location evidence="1">Cell membrane</location>
        <topology evidence="1">Multi-pass membrane protein</topology>
    </subcellularLocation>
</comment>
<protein>
    <submittedName>
        <fullName evidence="7">ABC transporter permease</fullName>
    </submittedName>
</protein>
<keyword evidence="3 6" id="KW-0812">Transmembrane</keyword>
<dbReference type="CDD" id="cd06579">
    <property type="entry name" value="TM_PBP1_transp_AraH_like"/>
    <property type="match status" value="1"/>
</dbReference>
<feature type="transmembrane region" description="Helical" evidence="6">
    <location>
        <begin position="221"/>
        <end position="241"/>
    </location>
</feature>
<gene>
    <name evidence="7" type="ORF">H8S18_05540</name>
</gene>
<evidence type="ECO:0000256" key="2">
    <source>
        <dbReference type="ARBA" id="ARBA00022475"/>
    </source>
</evidence>
<name>A0ABR7EDG1_9FIRM</name>
<comment type="caution">
    <text evidence="7">The sequence shown here is derived from an EMBL/GenBank/DDBJ whole genome shotgun (WGS) entry which is preliminary data.</text>
</comment>
<feature type="transmembrane region" description="Helical" evidence="6">
    <location>
        <begin position="124"/>
        <end position="147"/>
    </location>
</feature>
<evidence type="ECO:0000313" key="7">
    <source>
        <dbReference type="EMBL" id="MBC5647791.1"/>
    </source>
</evidence>
<keyword evidence="4 6" id="KW-1133">Transmembrane helix</keyword>
<proteinExistence type="predicted"/>